<evidence type="ECO:0000256" key="5">
    <source>
        <dbReference type="SAM" id="Phobius"/>
    </source>
</evidence>
<comment type="similarity">
    <text evidence="1">Belongs to the prokaryotic molybdopterin-containing oxidoreductase family.</text>
</comment>
<feature type="domain" description="4Fe-4S Mo/W bis-MGD-type" evidence="6">
    <location>
        <begin position="2"/>
        <end position="58"/>
    </location>
</feature>
<dbReference type="Pfam" id="PF00384">
    <property type="entry name" value="Molybdopterin"/>
    <property type="match status" value="1"/>
</dbReference>
<dbReference type="Gene3D" id="3.40.50.740">
    <property type="match status" value="1"/>
</dbReference>
<dbReference type="GO" id="GO:0046872">
    <property type="term" value="F:metal ion binding"/>
    <property type="evidence" value="ECO:0007669"/>
    <property type="project" value="UniProtKB-KW"/>
</dbReference>
<dbReference type="InterPro" id="IPR009010">
    <property type="entry name" value="Asp_de-COase-like_dom_sf"/>
</dbReference>
<dbReference type="PANTHER" id="PTHR43742">
    <property type="entry name" value="TRIMETHYLAMINE-N-OXIDE REDUCTASE"/>
    <property type="match status" value="1"/>
</dbReference>
<dbReference type="SUPFAM" id="SSF50692">
    <property type="entry name" value="ADC-like"/>
    <property type="match status" value="1"/>
</dbReference>
<dbReference type="Gene3D" id="2.40.40.20">
    <property type="match status" value="1"/>
</dbReference>
<dbReference type="InterPro" id="IPR050612">
    <property type="entry name" value="Prok_Mopterin_Oxidored"/>
</dbReference>
<protein>
    <submittedName>
        <fullName evidence="7">Anaerobic selenocysteine-containing dehydrogenase</fullName>
    </submittedName>
</protein>
<dbReference type="GO" id="GO:0016491">
    <property type="term" value="F:oxidoreductase activity"/>
    <property type="evidence" value="ECO:0007669"/>
    <property type="project" value="InterPro"/>
</dbReference>
<dbReference type="Gene3D" id="3.40.228.10">
    <property type="entry name" value="Dimethylsulfoxide Reductase, domain 2"/>
    <property type="match status" value="1"/>
</dbReference>
<evidence type="ECO:0000256" key="4">
    <source>
        <dbReference type="ARBA" id="ARBA00023014"/>
    </source>
</evidence>
<dbReference type="EMBL" id="FNJI01000020">
    <property type="protein sequence ID" value="SDP43664.1"/>
    <property type="molecule type" value="Genomic_DNA"/>
</dbReference>
<dbReference type="GO" id="GO:0051536">
    <property type="term" value="F:iron-sulfur cluster binding"/>
    <property type="evidence" value="ECO:0007669"/>
    <property type="project" value="UniProtKB-KW"/>
</dbReference>
<dbReference type="Pfam" id="PF01568">
    <property type="entry name" value="Molydop_binding"/>
    <property type="match status" value="1"/>
</dbReference>
<feature type="transmembrane region" description="Helical" evidence="5">
    <location>
        <begin position="303"/>
        <end position="320"/>
    </location>
</feature>
<evidence type="ECO:0000256" key="3">
    <source>
        <dbReference type="ARBA" id="ARBA00023004"/>
    </source>
</evidence>
<evidence type="ECO:0000256" key="1">
    <source>
        <dbReference type="ARBA" id="ARBA00010312"/>
    </source>
</evidence>
<gene>
    <name evidence="7" type="ORF">SAMN05660330_02760</name>
</gene>
<dbReference type="Proteomes" id="UP000199073">
    <property type="component" value="Unassembled WGS sequence"/>
</dbReference>
<keyword evidence="2" id="KW-0479">Metal-binding</keyword>
<keyword evidence="5" id="KW-0812">Transmembrane</keyword>
<name>A0A1H0SPJ3_9BACT</name>
<dbReference type="PANTHER" id="PTHR43742:SF2">
    <property type="entry name" value="ASSIMILATORY NITRATE REDUCTASE CATALYTIC SUBUNIT"/>
    <property type="match status" value="1"/>
</dbReference>
<dbReference type="Pfam" id="PF04879">
    <property type="entry name" value="Molybdop_Fe4S4"/>
    <property type="match status" value="1"/>
</dbReference>
<reference evidence="7 8" key="1">
    <citation type="submission" date="2016-10" db="EMBL/GenBank/DDBJ databases">
        <authorList>
            <person name="de Groot N.N."/>
        </authorList>
    </citation>
    <scope>NUCLEOTIDE SEQUENCE [LARGE SCALE GENOMIC DNA]</scope>
    <source>
        <strain evidence="7 8">DSM 12130</strain>
    </source>
</reference>
<proteinExistence type="inferred from homology"/>
<keyword evidence="4" id="KW-0411">Iron-sulfur</keyword>
<evidence type="ECO:0000313" key="8">
    <source>
        <dbReference type="Proteomes" id="UP000199073"/>
    </source>
</evidence>
<keyword evidence="8" id="KW-1185">Reference proteome</keyword>
<dbReference type="AlphaFoldDB" id="A0A1H0SPJ3"/>
<dbReference type="SUPFAM" id="SSF53706">
    <property type="entry name" value="Formate dehydrogenase/DMSO reductase, domains 1-3"/>
    <property type="match status" value="1"/>
</dbReference>
<organism evidence="7 8">
    <name type="scientific">Desulforhopalus singaporensis</name>
    <dbReference type="NCBI Taxonomy" id="91360"/>
    <lineage>
        <taxon>Bacteria</taxon>
        <taxon>Pseudomonadati</taxon>
        <taxon>Thermodesulfobacteriota</taxon>
        <taxon>Desulfobulbia</taxon>
        <taxon>Desulfobulbales</taxon>
        <taxon>Desulfocapsaceae</taxon>
        <taxon>Desulforhopalus</taxon>
    </lineage>
</organism>
<dbReference type="Gene3D" id="2.20.25.90">
    <property type="entry name" value="ADC-like domains"/>
    <property type="match status" value="1"/>
</dbReference>
<sequence>MKEWKKSSCVLCAQNCGLELLVENGRMVKVRPDKDNPRSKGYVCRKGMNVLYYQYPKGRLTTPLKKMGDRFEPVPWEQAVEEIGHRLLEIREKHGPRSLAYMGASMQGGHFEAGFGVNLMRALGSQYLYSSAGQEFSGAWWVNGRVLGGQHILTVPDEAETEMLVAWGWNGMQSHQMPRAPQVLQGLSKNPDKLLVVVDPRKSETALLADMHIAVAPGADALLLKTMIVIILRNKWENKQYIEQYVEDFASISGWFMDLDVDAALDVCGLEQAQVTELCRLMTTKRWCMHPDLGVYMNRQSALVYYLLTILGAICGMFGVRGGNVIPGMIRPLGGHADERNAKVWRTVATGMFPAAAGFYPPAVVPEEILSDHPERLRAILVTGCNPLRSYPDTSAYEEAFAALDLLVVTDIVMNETAQFAHYVLPSRSMYECWDGTFFPWTYPEVYFQMRPPAVDPPGECLEPSQIFSRLAEAMQLIPDIPEEIVKAAGGKLSEFAVKMMKWVSQEPSIRPVMPFILAKTIGKHWDSGNKAALWGVLMTLPRDVMSNGDRAGFPVGHRQGEQMFRAVLESPQGVWLGRANTEEPLAGIRTKSKKLEIFIVEMKDEIVALTPEQERETLTPDTEFPLILHAGRHMQYNANTLIRNPEWNAGKRACTVAMNPVDAEELRFSDGQRVRVITEAGSESGELEISESVRRGTVIIPHGFGLEYDGSVYGVNVNRLTKKTHRDRFGTPLHRFVPCRIEE</sequence>
<dbReference type="STRING" id="91360.SAMN05660330_02760"/>
<dbReference type="SMART" id="SM00926">
    <property type="entry name" value="Molybdop_Fe4S4"/>
    <property type="match status" value="1"/>
</dbReference>
<dbReference type="InterPro" id="IPR006963">
    <property type="entry name" value="Mopterin_OxRdtase_4Fe-4S_dom"/>
</dbReference>
<dbReference type="OrthoDB" id="9757870at2"/>
<dbReference type="PROSITE" id="PS51669">
    <property type="entry name" value="4FE4S_MOW_BIS_MGD"/>
    <property type="match status" value="1"/>
</dbReference>
<evidence type="ECO:0000256" key="2">
    <source>
        <dbReference type="ARBA" id="ARBA00022723"/>
    </source>
</evidence>
<dbReference type="RefSeq" id="WP_092223806.1">
    <property type="nucleotide sequence ID" value="NZ_FNJI01000020.1"/>
</dbReference>
<dbReference type="InterPro" id="IPR006657">
    <property type="entry name" value="MoPterin_dinucl-bd_dom"/>
</dbReference>
<dbReference type="InterPro" id="IPR006656">
    <property type="entry name" value="Mopterin_OxRdtase"/>
</dbReference>
<keyword evidence="3" id="KW-0408">Iron</keyword>
<evidence type="ECO:0000313" key="7">
    <source>
        <dbReference type="EMBL" id="SDP43664.1"/>
    </source>
</evidence>
<evidence type="ECO:0000259" key="6">
    <source>
        <dbReference type="PROSITE" id="PS51669"/>
    </source>
</evidence>
<accession>A0A1H0SPJ3</accession>
<dbReference type="GO" id="GO:0043546">
    <property type="term" value="F:molybdopterin cofactor binding"/>
    <property type="evidence" value="ECO:0007669"/>
    <property type="project" value="InterPro"/>
</dbReference>
<keyword evidence="5" id="KW-1133">Transmembrane helix</keyword>
<keyword evidence="5" id="KW-0472">Membrane</keyword>